<comment type="caution">
    <text evidence="1">The sequence shown here is derived from an EMBL/GenBank/DDBJ whole genome shotgun (WGS) entry which is preliminary data.</text>
</comment>
<proteinExistence type="predicted"/>
<dbReference type="Proteomes" id="UP001153331">
    <property type="component" value="Unassembled WGS sequence"/>
</dbReference>
<sequence length="493" mass="54262">MTLPGAVLEPWRWLGAREAFQVPATEANAAGQRSACKDRNAAWRCCYTLSTVGSAPGNALARMDYLEARDGAQLLDATSLDLSTLAQDLKAFIMVNITEFAVETWMDANEHHCKYNLAETCCASISIDQLRELSENKETEVLKTDRVLTYGAIRGAEDLRNNLARLYSAKVATPLSPDNILTTPGAIQANYLAAYSLVGEGDHVICQHPTYQSLYEVPKSLGAEVDLWKGKSEKSWIPNLEELKALIKPNTKLIVINNPNNPTGAVLGKALLEQLVEIAQEKDITILGDEVYRPIFHSISPIDKDFPPSLLSLGYKNVIVTGSMSKAYSLAGIRVGWIASRNSDLIEKIASARHYTTISVSGLDEQVAAYALSPATVHGLLARNIQLAKTNLALLERFVIKNEDECEWIKPIAGTTAFLKFHREGKPVDSVEFCKKLLEKTGVLFVPGSQSFGEEFKGYVRIGFVNQTEIVQKGLEEASKFVRKNLDEVDLAE</sequence>
<evidence type="ECO:0000313" key="2">
    <source>
        <dbReference type="Proteomes" id="UP001153331"/>
    </source>
</evidence>
<dbReference type="EMBL" id="JAPHNI010000455">
    <property type="protein sequence ID" value="KAJ8110896.1"/>
    <property type="molecule type" value="Genomic_DNA"/>
</dbReference>
<organism evidence="1 2">
    <name type="scientific">Boeremia exigua</name>
    <dbReference type="NCBI Taxonomy" id="749465"/>
    <lineage>
        <taxon>Eukaryota</taxon>
        <taxon>Fungi</taxon>
        <taxon>Dikarya</taxon>
        <taxon>Ascomycota</taxon>
        <taxon>Pezizomycotina</taxon>
        <taxon>Dothideomycetes</taxon>
        <taxon>Pleosporomycetidae</taxon>
        <taxon>Pleosporales</taxon>
        <taxon>Pleosporineae</taxon>
        <taxon>Didymellaceae</taxon>
        <taxon>Boeremia</taxon>
    </lineage>
</organism>
<protein>
    <submittedName>
        <fullName evidence="1">Uncharacterized protein</fullName>
    </submittedName>
</protein>
<reference evidence="1" key="1">
    <citation type="submission" date="2022-11" db="EMBL/GenBank/DDBJ databases">
        <title>Genome Sequence of Boeremia exigua.</title>
        <authorList>
            <person name="Buettner E."/>
        </authorList>
    </citation>
    <scope>NUCLEOTIDE SEQUENCE</scope>
    <source>
        <strain evidence="1">CU02</strain>
    </source>
</reference>
<name>A0ACC2I6U9_9PLEO</name>
<accession>A0ACC2I6U9</accession>
<keyword evidence="2" id="KW-1185">Reference proteome</keyword>
<gene>
    <name evidence="1" type="ORF">OPT61_g6380</name>
</gene>
<evidence type="ECO:0000313" key="1">
    <source>
        <dbReference type="EMBL" id="KAJ8110896.1"/>
    </source>
</evidence>